<keyword evidence="5" id="KW-1185">Reference proteome</keyword>
<dbReference type="InterPro" id="IPR040898">
    <property type="entry name" value="CxC6"/>
</dbReference>
<protein>
    <recommendedName>
        <fullName evidence="6">CxC5 like cysteine cluster associated with KDZ domain-containing protein</fullName>
    </recommendedName>
</protein>
<feature type="domain" description="CxC5 like cysteine cluster associated with KDZ" evidence="2">
    <location>
        <begin position="124"/>
        <end position="214"/>
    </location>
</feature>
<gene>
    <name evidence="4" type="ORF">B0H16DRAFT_1810418</name>
</gene>
<name>A0AAD7H6C8_9AGAR</name>
<feature type="domain" description="CxC6 like cysteine cluster associated with KDZ" evidence="3">
    <location>
        <begin position="351"/>
        <end position="416"/>
    </location>
</feature>
<evidence type="ECO:0000259" key="3">
    <source>
        <dbReference type="Pfam" id="PF18721"/>
    </source>
</evidence>
<feature type="compositionally biased region" description="Low complexity" evidence="1">
    <location>
        <begin position="323"/>
        <end position="332"/>
    </location>
</feature>
<evidence type="ECO:0000313" key="5">
    <source>
        <dbReference type="Proteomes" id="UP001215598"/>
    </source>
</evidence>
<sequence length="663" mass="74918">MAATVRDLILILQIFFPADLSLHKALYLLGFLVSLYPLLRLHLNQQRQPRQPVRTAWVRSIRALIIDAFKREDTYPPTWASGVDSSKQYAEYLSNDLGPLYGMLGLNPDDLEARSPSPIFPAPRIILCTQRISCIFCPATDLNIVPTLRRREKPQTVWLLDASSHWVEADLFVAHCASCRADYYPDRITYKHDNNRRRQRLEMDTKYIRLSKHVRKLTYRQSQRLFIEHSARRLLRFHEKENDFSCDAHPSTKVLSEAVRTTIGSNGGVIHAAMTHGCTECTHIKRYHSDLVNEGIILGADTGVAGLPNSENVGAPDIPDPDPAAAHIPPLDQQQAPGDGEPRGYTRLASMDGKTLKHRKCALDVCEGPLLNYKDGRFCEAHVNLRLVCGIIPCGRPVHVAGAVTCDDPAHIDWHRQYTNRFSRLSFAGVQRVIRRQQEHADPVVTGPTLRVELPALGDTPGDQVVHTFKAKTIYCLQTVQWACGYPIGWGKCYRSESSPQVLGILDSIWADHPESRPNFIAYDDACSLLRHIVTQDPNSPWLATTRFIVDAWHYIGHRATDILCRLWCNPAPLNGSQPDLILVKDDAGGTTHQTRAFNTETAEQLNSWLNGFESQLRQMSDVNYDLFIHVLMMLYGERVETQVRKKGLELSEEFWQEATGAE</sequence>
<feature type="region of interest" description="Disordered" evidence="1">
    <location>
        <begin position="308"/>
        <end position="341"/>
    </location>
</feature>
<reference evidence="4" key="1">
    <citation type="submission" date="2023-03" db="EMBL/GenBank/DDBJ databases">
        <title>Massive genome expansion in bonnet fungi (Mycena s.s.) driven by repeated elements and novel gene families across ecological guilds.</title>
        <authorList>
            <consortium name="Lawrence Berkeley National Laboratory"/>
            <person name="Harder C.B."/>
            <person name="Miyauchi S."/>
            <person name="Viragh M."/>
            <person name="Kuo A."/>
            <person name="Thoen E."/>
            <person name="Andreopoulos B."/>
            <person name="Lu D."/>
            <person name="Skrede I."/>
            <person name="Drula E."/>
            <person name="Henrissat B."/>
            <person name="Morin E."/>
            <person name="Kohler A."/>
            <person name="Barry K."/>
            <person name="LaButti K."/>
            <person name="Morin E."/>
            <person name="Salamov A."/>
            <person name="Lipzen A."/>
            <person name="Mereny Z."/>
            <person name="Hegedus B."/>
            <person name="Baldrian P."/>
            <person name="Stursova M."/>
            <person name="Weitz H."/>
            <person name="Taylor A."/>
            <person name="Grigoriev I.V."/>
            <person name="Nagy L.G."/>
            <person name="Martin F."/>
            <person name="Kauserud H."/>
        </authorList>
    </citation>
    <scope>NUCLEOTIDE SEQUENCE</scope>
    <source>
        <strain evidence="4">CBHHK182m</strain>
    </source>
</reference>
<proteinExistence type="predicted"/>
<evidence type="ECO:0008006" key="6">
    <source>
        <dbReference type="Google" id="ProtNLM"/>
    </source>
</evidence>
<dbReference type="EMBL" id="JARKIB010000342">
    <property type="protein sequence ID" value="KAJ7713498.1"/>
    <property type="molecule type" value="Genomic_DNA"/>
</dbReference>
<dbReference type="InterPro" id="IPR041539">
    <property type="entry name" value="CxC5"/>
</dbReference>
<dbReference type="Pfam" id="PF18721">
    <property type="entry name" value="CxC6"/>
    <property type="match status" value="1"/>
</dbReference>
<dbReference type="Proteomes" id="UP001215598">
    <property type="component" value="Unassembled WGS sequence"/>
</dbReference>
<dbReference type="AlphaFoldDB" id="A0AAD7H6C8"/>
<evidence type="ECO:0000313" key="4">
    <source>
        <dbReference type="EMBL" id="KAJ7713498.1"/>
    </source>
</evidence>
<evidence type="ECO:0000259" key="2">
    <source>
        <dbReference type="Pfam" id="PF18718"/>
    </source>
</evidence>
<accession>A0AAD7H6C8</accession>
<dbReference type="Pfam" id="PF18718">
    <property type="entry name" value="CxC5"/>
    <property type="match status" value="1"/>
</dbReference>
<comment type="caution">
    <text evidence="4">The sequence shown here is derived from an EMBL/GenBank/DDBJ whole genome shotgun (WGS) entry which is preliminary data.</text>
</comment>
<evidence type="ECO:0000256" key="1">
    <source>
        <dbReference type="SAM" id="MobiDB-lite"/>
    </source>
</evidence>
<organism evidence="4 5">
    <name type="scientific">Mycena metata</name>
    <dbReference type="NCBI Taxonomy" id="1033252"/>
    <lineage>
        <taxon>Eukaryota</taxon>
        <taxon>Fungi</taxon>
        <taxon>Dikarya</taxon>
        <taxon>Basidiomycota</taxon>
        <taxon>Agaricomycotina</taxon>
        <taxon>Agaricomycetes</taxon>
        <taxon>Agaricomycetidae</taxon>
        <taxon>Agaricales</taxon>
        <taxon>Marasmiineae</taxon>
        <taxon>Mycenaceae</taxon>
        <taxon>Mycena</taxon>
    </lineage>
</organism>